<accession>A0A1E7F0R0</accession>
<keyword evidence="3" id="KW-1185">Reference proteome</keyword>
<evidence type="ECO:0000256" key="1">
    <source>
        <dbReference type="SAM" id="MobiDB-lite"/>
    </source>
</evidence>
<feature type="compositionally biased region" description="Polar residues" evidence="1">
    <location>
        <begin position="151"/>
        <end position="161"/>
    </location>
</feature>
<dbReference type="InParanoid" id="A0A1E7F0R0"/>
<organism evidence="2 3">
    <name type="scientific">Fragilariopsis cylindrus CCMP1102</name>
    <dbReference type="NCBI Taxonomy" id="635003"/>
    <lineage>
        <taxon>Eukaryota</taxon>
        <taxon>Sar</taxon>
        <taxon>Stramenopiles</taxon>
        <taxon>Ochrophyta</taxon>
        <taxon>Bacillariophyta</taxon>
        <taxon>Bacillariophyceae</taxon>
        <taxon>Bacillariophycidae</taxon>
        <taxon>Bacillariales</taxon>
        <taxon>Bacillariaceae</taxon>
        <taxon>Fragilariopsis</taxon>
    </lineage>
</organism>
<feature type="compositionally biased region" description="Polar residues" evidence="1">
    <location>
        <begin position="171"/>
        <end position="180"/>
    </location>
</feature>
<dbReference type="EMBL" id="KV784366">
    <property type="protein sequence ID" value="OEU11782.1"/>
    <property type="molecule type" value="Genomic_DNA"/>
</dbReference>
<feature type="compositionally biased region" description="Low complexity" evidence="1">
    <location>
        <begin position="774"/>
        <end position="784"/>
    </location>
</feature>
<feature type="compositionally biased region" description="Polar residues" evidence="1">
    <location>
        <begin position="742"/>
        <end position="762"/>
    </location>
</feature>
<feature type="compositionally biased region" description="Polar residues" evidence="1">
    <location>
        <begin position="816"/>
        <end position="829"/>
    </location>
</feature>
<feature type="compositionally biased region" description="Low complexity" evidence="1">
    <location>
        <begin position="182"/>
        <end position="225"/>
    </location>
</feature>
<dbReference type="InterPro" id="IPR036034">
    <property type="entry name" value="PDZ_sf"/>
</dbReference>
<feature type="compositionally biased region" description="Polar residues" evidence="1">
    <location>
        <begin position="631"/>
        <end position="642"/>
    </location>
</feature>
<gene>
    <name evidence="2" type="ORF">FRACYDRAFT_244905</name>
</gene>
<evidence type="ECO:0000313" key="3">
    <source>
        <dbReference type="Proteomes" id="UP000095751"/>
    </source>
</evidence>
<dbReference type="SUPFAM" id="SSF50156">
    <property type="entry name" value="PDZ domain-like"/>
    <property type="match status" value="1"/>
</dbReference>
<dbReference type="PANTHER" id="PTHR38909">
    <property type="entry name" value="G PROTEIN GAMMA DOMAIN-CONTAINING PROTEIN"/>
    <property type="match status" value="1"/>
</dbReference>
<dbReference type="PANTHER" id="PTHR38909:SF1">
    <property type="entry name" value="G PROTEIN GAMMA DOMAIN-CONTAINING PROTEIN"/>
    <property type="match status" value="1"/>
</dbReference>
<dbReference type="KEGG" id="fcy:FRACYDRAFT_244905"/>
<feature type="region of interest" description="Disordered" evidence="1">
    <location>
        <begin position="524"/>
        <end position="551"/>
    </location>
</feature>
<evidence type="ECO:0000313" key="2">
    <source>
        <dbReference type="EMBL" id="OEU11782.1"/>
    </source>
</evidence>
<dbReference type="Proteomes" id="UP000095751">
    <property type="component" value="Unassembled WGS sequence"/>
</dbReference>
<evidence type="ECO:0008006" key="4">
    <source>
        <dbReference type="Google" id="ProtNLM"/>
    </source>
</evidence>
<protein>
    <recommendedName>
        <fullName evidence="4">PDZ domain-containing protein</fullName>
    </recommendedName>
</protein>
<name>A0A1E7F0R0_9STRA</name>
<feature type="compositionally biased region" description="Polar residues" evidence="1">
    <location>
        <begin position="712"/>
        <end position="724"/>
    </location>
</feature>
<reference evidence="2 3" key="1">
    <citation type="submission" date="2016-09" db="EMBL/GenBank/DDBJ databases">
        <title>Extensive genetic diversity and differential bi-allelic expression allows diatom success in the polar Southern Ocean.</title>
        <authorList>
            <consortium name="DOE Joint Genome Institute"/>
            <person name="Mock T."/>
            <person name="Otillar R.P."/>
            <person name="Strauss J."/>
            <person name="Dupont C."/>
            <person name="Frickenhaus S."/>
            <person name="Maumus F."/>
            <person name="Mcmullan M."/>
            <person name="Sanges R."/>
            <person name="Schmutz J."/>
            <person name="Toseland A."/>
            <person name="Valas R."/>
            <person name="Veluchamy A."/>
            <person name="Ward B.J."/>
            <person name="Allen A."/>
            <person name="Barry K."/>
            <person name="Falciatore A."/>
            <person name="Ferrante M."/>
            <person name="Fortunato A.E."/>
            <person name="Gloeckner G."/>
            <person name="Gruber A."/>
            <person name="Hipkin R."/>
            <person name="Janech M."/>
            <person name="Kroth P."/>
            <person name="Leese F."/>
            <person name="Lindquist E."/>
            <person name="Lyon B.R."/>
            <person name="Martin J."/>
            <person name="Mayer C."/>
            <person name="Parker M."/>
            <person name="Quesneville H."/>
            <person name="Raymond J."/>
            <person name="Uhlig C."/>
            <person name="Valentin K.U."/>
            <person name="Worden A.Z."/>
            <person name="Armbrust E.V."/>
            <person name="Bowler C."/>
            <person name="Green B."/>
            <person name="Moulton V."/>
            <person name="Van Oosterhout C."/>
            <person name="Grigoriev I."/>
        </authorList>
    </citation>
    <scope>NUCLEOTIDE SEQUENCE [LARGE SCALE GENOMIC DNA]</scope>
    <source>
        <strain evidence="2 3">CCMP1102</strain>
    </source>
</reference>
<feature type="region of interest" description="Disordered" evidence="1">
    <location>
        <begin position="691"/>
        <end position="853"/>
    </location>
</feature>
<sequence>MILHLFLLLSVTQGQLFANSGRNIPNIGKQGGLLERSTDRPTSPPTSPPTREENTPTESPTESPAPSPSPSTAPTADPDRITFPPTSAPTESPAPSPSPSMVPTETPSSSPTGTPSSSPTVSSVPSSAPTGTPSASPTASPSSTPSASPTKSMEPSSNPTDRPSDMPSDFPSMQPSSGPTESAAPSDYPSSSPSASPSSSPSSSPTDRPSDEPSSSPSFSPTTQSHKTKTAITSLLLEEISSEMDYLTAAEFEIITLEFLKKKITPTMIEEGYELDLLAVNVLSQNLIFPETPNNNNGTRHLESETWSAALVVDIRTVSVVTDGRIPESFNFTEIVGYSFYNHWDQYLWQLGNAGGEFFSPLLTVTDWEPQQDEETVDANDQDGNNGSFVVAVLFSFVAFSLAVCASYIAIRKHMLKSQGGRGKGSKKRKSSGVRVSPKNSQSHFSGPEVLNYLSHTMSDDSSPVNNGFHDGDVEGGGALAFVRNINVDDLHNLENVALTPRGDTSPSNACLRNGLFVVDEVSDDGTTPPPHVKSGRSPKVNQDGKGIGGQIRKWLTPRQGMNNGYSTAADANINVSSSVDRNDPPENESTKGYNYVKTHNEEPDAVKASTKNQTGVYTSDKSTIDGLRGRSSNKPTSTATYKDSKPASEGQFTLPISFFSNRGTGANGSGDDSPMSSLADSNASSFFAIGNTNKDFTGRRSSAGAGEDSENQPPMQQQHTAVPSLTRVPKKQVPSQPPAVASSTVHSIMRTNSTDSETSVVKRTAALYEAKQTQKQNQVQHQQPLRPATYTSVGDAVTLGARSRDKEDDEEQGSIRFSPSYEQSRSVFSPTGKSNTSGPTSSNPPNRHAYSYAGNLYNNRARSEASTSTLGARPMEKSEDVADDMTTLSNIMNRSGSYDVYAPSGPIGIVVDTSKEGPSVHSLKSTSPMMGLISPGDLIVALDGEDTRKMSAAALTRLMAKKSRQKERKITLYSKDGF</sequence>
<feature type="compositionally biased region" description="Low complexity" evidence="1">
    <location>
        <begin position="830"/>
        <end position="847"/>
    </location>
</feature>
<dbReference type="AlphaFoldDB" id="A0A1E7F0R0"/>
<feature type="region of interest" description="Disordered" evidence="1">
    <location>
        <begin position="418"/>
        <end position="447"/>
    </location>
</feature>
<feature type="region of interest" description="Disordered" evidence="1">
    <location>
        <begin position="19"/>
        <end position="229"/>
    </location>
</feature>
<dbReference type="OrthoDB" id="49564at2759"/>
<feature type="compositionally biased region" description="Low complexity" evidence="1">
    <location>
        <begin position="101"/>
        <end position="150"/>
    </location>
</feature>
<proteinExistence type="predicted"/>
<feature type="region of interest" description="Disordered" evidence="1">
    <location>
        <begin position="617"/>
        <end position="651"/>
    </location>
</feature>